<evidence type="ECO:0000313" key="3">
    <source>
        <dbReference type="Proteomes" id="UP000199306"/>
    </source>
</evidence>
<dbReference type="AlphaFoldDB" id="A0A1I5QGR3"/>
<feature type="compositionally biased region" description="Basic residues" evidence="1">
    <location>
        <begin position="132"/>
        <end position="159"/>
    </location>
</feature>
<dbReference type="RefSeq" id="WP_092014148.1">
    <property type="nucleotide sequence ID" value="NZ_FOXH01000003.1"/>
</dbReference>
<dbReference type="OrthoDB" id="968679at2"/>
<protein>
    <submittedName>
        <fullName evidence="2">Uncharacterized protein</fullName>
    </submittedName>
</protein>
<evidence type="ECO:0000256" key="1">
    <source>
        <dbReference type="SAM" id="MobiDB-lite"/>
    </source>
</evidence>
<proteinExistence type="predicted"/>
<reference evidence="2 3" key="1">
    <citation type="submission" date="2016-10" db="EMBL/GenBank/DDBJ databases">
        <authorList>
            <person name="de Groot N.N."/>
        </authorList>
    </citation>
    <scope>NUCLEOTIDE SEQUENCE [LARGE SCALE GENOMIC DNA]</scope>
    <source>
        <strain evidence="3">E92,LMG 26720,CCM 7988</strain>
    </source>
</reference>
<evidence type="ECO:0000313" key="2">
    <source>
        <dbReference type="EMBL" id="SFP45056.1"/>
    </source>
</evidence>
<sequence length="159" mass="18760">MKNSILLITFSLIISLTGCVESKKITELKDQIHRLETQVNKERQENTELSTFRFNLESQFKQKNEQYIKCQQDSRETFESLGQKYNSLLVDYNKLQSNYKTLNDTYEASKQNTTQLVEELEERNQEVSKAKAATHHKKVSKSRKAKVVKKAKTKKRRRR</sequence>
<dbReference type="PROSITE" id="PS51257">
    <property type="entry name" value="PROKAR_LIPOPROTEIN"/>
    <property type="match status" value="1"/>
</dbReference>
<organism evidence="2 3">
    <name type="scientific">Pseudarcicella hirudinis</name>
    <dbReference type="NCBI Taxonomy" id="1079859"/>
    <lineage>
        <taxon>Bacteria</taxon>
        <taxon>Pseudomonadati</taxon>
        <taxon>Bacteroidota</taxon>
        <taxon>Cytophagia</taxon>
        <taxon>Cytophagales</taxon>
        <taxon>Flectobacillaceae</taxon>
        <taxon>Pseudarcicella</taxon>
    </lineage>
</organism>
<dbReference type="EMBL" id="FOXH01000003">
    <property type="protein sequence ID" value="SFP45056.1"/>
    <property type="molecule type" value="Genomic_DNA"/>
</dbReference>
<keyword evidence="3" id="KW-1185">Reference proteome</keyword>
<name>A0A1I5QGR3_9BACT</name>
<accession>A0A1I5QGR3</accession>
<feature type="region of interest" description="Disordered" evidence="1">
    <location>
        <begin position="118"/>
        <end position="159"/>
    </location>
</feature>
<gene>
    <name evidence="2" type="ORF">SAMN04515674_103173</name>
</gene>
<dbReference type="Proteomes" id="UP000199306">
    <property type="component" value="Unassembled WGS sequence"/>
</dbReference>